<sequence>MQLLKKQNNKREIQNEEDKITLCHREKGCINYFPLSYFQQGLWFINQLDPNNSSYNIPLAYRLVGTLNKEALKKSLEIIINRHEVLRTTFQEINGEPFQVISPYSKVELNIIDISHITGEDCEKLALESARNEANRLFDLTKGPLIRFLLICKSQTEHIFVVTVHHIIFDGWSTGIFCNELSEIYNALISGREYNLPQLEVQYADYVVWQHKKLNNEVIEKQLTYWRQKLTGNVQVIELPTDRPRPSIKTVRGGALPFELSPALSKEIKILTVRKRCTLFMTLLAAFKTLLYRYTCQDNITVGTPIGNRSQLDCEKLMGLFINTLVLCTKTGDDPSFSDLLERVRNVTLEAYENQDIPFQKLVEELKPERDLSRNVFYQVMFNFSDMSKVCMRLEGLEVSPFELGGSTANVDLQLYVWQEGEVIKGYFEYNKDLFDESTIKRLIEQYKVLLQGVVSDPERHLSELPILPLEEKNKVLYEWNDNDVAYPHINGLHKFFERQVEKTPDSPAVFFENEYCTYQELNERANQLAHYLINIGAKKNTAIGLFLDRSIDMIVGMFGIMKSGAAYVPLDIKYPSDRIAAILKEAGIKILITQDDLLSDVPQMEGLNVICIDREQKKICSFSKENPSVEVSNNDLLYILFTSGTTGKPKGVLVEHRCYINYIQGIIRKLEIDSPLNFAIVSSFAADLGTTNIFIPLFTGGQLHILSYERATDPEKFLDYFRKHKIDAMKLVPSHFEALKTVQNFEDIIPGKRLVFAGEACSWELIEEVRRLNPSCMIQNHYGPTETTVSALAYLVPDELPQHAGSVVPIGRPLPNVKAYVLDKHRQPVPIGVVGELYIGGAGVARGYINEPEMTKQKFIPNPFHPGPSSYMYRTGDLVRYLPDGNIEFLGRIDRQIKIRGYRIDPEEIEHAIKEHSVVRDAVVTVRGNSEKSNKLVAYLVLDKKAEGNLDISEIRRYLKKKLPEYMRPSSFTVLDSIPLNTNGKVDYKSLPEPSEDIIEDDNYVAPRNELEEKIASIWKETLEISRVGIDDNFFDLGGESFKAMSVVRKISPSLSVIDLFKYPTIRELSDYISNKQKEEKREILHELTKHVSKEKKQMNLICIPYGGGSAVAYQPLANEIPENWSLYAVQIPGRDFSRPHEKPESLEKVAEMCISEIKEKVTGPIVLYGQCVGGALAIKLAYMMEEQGMELVGVIEAGNFPSPRLPGKWFELWSKIFPRDRWISNRLYKEILKSIGAPIGGSNNEAEQDFIIRSLRHDSREAEDYYTKMFSTENLKKLKAPITCVVGERDRTTEFYQERYKEWEHFSNCVNLRVIENAGHFFQKHQADILAQIIVDQVEKWKNIRSSEFVEEALEETVDKKKVKTSIFDKANVKPSMKLFLFIALGQIVSMFGTSLTGFALGYWIYKETGSVSYYTLISVCTLLPNILISPIAGAVADRWDRRKIMIISDTFAAMGTLAIALLLWSGRLEIWHIYISTTISSIAGAFQRPAFLAAIAQITPKQYLGQANGIAQMGSASGSMLAPIIGGMLASSINLYGILLIDFISFLFSVVPLLLVAFPNYMFKKREEPFIEEIKGGWNYIIKRKCLIIMIGFFIVTNFFMSLSTVLVTPVVLAFASVETMGIVTSANGFGLIVGSIIMSLWGGTKRRADGMIGYVILSGICLILIGIRPSVVLATIGLFGFGLSIAFIDTHWQILIQSKVGLELQARVFSINEMLAFIMRPLAFFLAGPLSDKVFEPFMAGEGNLATKISMIIGSGEGRGMGLILVLSGIILTIWGIMGFNYRPLRFMEDVLPDAIPDPVILKDKNKIQELADMQLLKTIQNDRKRAKI</sequence>
<dbReference type="CDD" id="cd19531">
    <property type="entry name" value="LCL_NRPS-like"/>
    <property type="match status" value="1"/>
</dbReference>
<dbReference type="InterPro" id="IPR029058">
    <property type="entry name" value="AB_hydrolase_fold"/>
</dbReference>
<comment type="cofactor">
    <cofactor evidence="1">
        <name>pantetheine 4'-phosphate</name>
        <dbReference type="ChEBI" id="CHEBI:47942"/>
    </cofactor>
</comment>
<evidence type="ECO:0000256" key="8">
    <source>
        <dbReference type="ARBA" id="ARBA00022989"/>
    </source>
</evidence>
<dbReference type="CDD" id="cd05930">
    <property type="entry name" value="A_NRPS"/>
    <property type="match status" value="1"/>
</dbReference>
<dbReference type="GO" id="GO:0003824">
    <property type="term" value="F:catalytic activity"/>
    <property type="evidence" value="ECO:0007669"/>
    <property type="project" value="InterPro"/>
</dbReference>
<dbReference type="Pfam" id="PF00975">
    <property type="entry name" value="Thioesterase"/>
    <property type="match status" value="1"/>
</dbReference>
<dbReference type="GO" id="GO:0005886">
    <property type="term" value="C:plasma membrane"/>
    <property type="evidence" value="ECO:0007669"/>
    <property type="project" value="UniProtKB-SubCell"/>
</dbReference>
<feature type="transmembrane region" description="Helical" evidence="10">
    <location>
        <begin position="1381"/>
        <end position="1408"/>
    </location>
</feature>
<feature type="domain" description="Carrier" evidence="11">
    <location>
        <begin position="1007"/>
        <end position="1078"/>
    </location>
</feature>
<feature type="transmembrane region" description="Helical" evidence="10">
    <location>
        <begin position="1414"/>
        <end position="1435"/>
    </location>
</feature>
<dbReference type="InterPro" id="IPR001031">
    <property type="entry name" value="Thioesterase"/>
</dbReference>
<feature type="domain" description="Major facilitator superfamily (MFS) profile" evidence="12">
    <location>
        <begin position="1381"/>
        <end position="1791"/>
    </location>
</feature>
<keyword evidence="7 10" id="KW-0812">Transmembrane</keyword>
<evidence type="ECO:0000256" key="4">
    <source>
        <dbReference type="ARBA" id="ARBA00022448"/>
    </source>
</evidence>
<dbReference type="Gene3D" id="1.10.1200.10">
    <property type="entry name" value="ACP-like"/>
    <property type="match status" value="1"/>
</dbReference>
<evidence type="ECO:0000259" key="11">
    <source>
        <dbReference type="PROSITE" id="PS50075"/>
    </source>
</evidence>
<evidence type="ECO:0000256" key="9">
    <source>
        <dbReference type="ARBA" id="ARBA00023136"/>
    </source>
</evidence>
<feature type="transmembrane region" description="Helical" evidence="10">
    <location>
        <begin position="1764"/>
        <end position="1784"/>
    </location>
</feature>
<dbReference type="SUPFAM" id="SSF103473">
    <property type="entry name" value="MFS general substrate transporter"/>
    <property type="match status" value="1"/>
</dbReference>
<dbReference type="InterPro" id="IPR011701">
    <property type="entry name" value="MFS"/>
</dbReference>
<accession>A0AB36TIW3</accession>
<dbReference type="GO" id="GO:0031177">
    <property type="term" value="F:phosphopantetheine binding"/>
    <property type="evidence" value="ECO:0007669"/>
    <property type="project" value="TreeGrafter"/>
</dbReference>
<reference evidence="13 14" key="1">
    <citation type="submission" date="2017-09" db="EMBL/GenBank/DDBJ databases">
        <title>Evaluation of Pacific Biosciences Sequencing Technology to Finishing C. thermocellum Genome Sequences.</title>
        <authorList>
            <person name="Brown S."/>
        </authorList>
    </citation>
    <scope>NUCLEOTIDE SEQUENCE [LARGE SCALE GENOMIC DNA]</scope>
    <source>
        <strain evidence="13 14">AD2</strain>
    </source>
</reference>
<dbReference type="FunFam" id="3.40.50.12780:FF:000012">
    <property type="entry name" value="Non-ribosomal peptide synthetase"/>
    <property type="match status" value="1"/>
</dbReference>
<dbReference type="SUPFAM" id="SSF53474">
    <property type="entry name" value="alpha/beta-Hydrolases"/>
    <property type="match status" value="1"/>
</dbReference>
<evidence type="ECO:0000256" key="5">
    <source>
        <dbReference type="ARBA" id="ARBA00022450"/>
    </source>
</evidence>
<dbReference type="GO" id="GO:0022857">
    <property type="term" value="F:transmembrane transporter activity"/>
    <property type="evidence" value="ECO:0007669"/>
    <property type="project" value="InterPro"/>
</dbReference>
<gene>
    <name evidence="13" type="ORF">M972_112671</name>
</gene>
<comment type="similarity">
    <text evidence="3">Belongs to the ATP-dependent AMP-binding enzyme family.</text>
</comment>
<evidence type="ECO:0000256" key="3">
    <source>
        <dbReference type="ARBA" id="ARBA00006432"/>
    </source>
</evidence>
<dbReference type="PANTHER" id="PTHR45527:SF1">
    <property type="entry name" value="FATTY ACID SYNTHASE"/>
    <property type="match status" value="1"/>
</dbReference>
<evidence type="ECO:0000313" key="13">
    <source>
        <dbReference type="EMBL" id="PFH03852.1"/>
    </source>
</evidence>
<dbReference type="GO" id="GO:0008610">
    <property type="term" value="P:lipid biosynthetic process"/>
    <property type="evidence" value="ECO:0007669"/>
    <property type="project" value="UniProtKB-ARBA"/>
</dbReference>
<dbReference type="EMBL" id="PDBW01000001">
    <property type="protein sequence ID" value="PFH03852.1"/>
    <property type="molecule type" value="Genomic_DNA"/>
</dbReference>
<dbReference type="PANTHER" id="PTHR45527">
    <property type="entry name" value="NONRIBOSOMAL PEPTIDE SYNTHETASE"/>
    <property type="match status" value="1"/>
</dbReference>
<dbReference type="PROSITE" id="PS00455">
    <property type="entry name" value="AMP_BINDING"/>
    <property type="match status" value="1"/>
</dbReference>
<dbReference type="Proteomes" id="UP000223596">
    <property type="component" value="Unassembled WGS sequence"/>
</dbReference>
<evidence type="ECO:0000259" key="12">
    <source>
        <dbReference type="PROSITE" id="PS50850"/>
    </source>
</evidence>
<comment type="caution">
    <text evidence="13">The sequence shown here is derived from an EMBL/GenBank/DDBJ whole genome shotgun (WGS) entry which is preliminary data.</text>
</comment>
<organism evidence="13 14">
    <name type="scientific">Acetivibrio thermocellus AD2</name>
    <dbReference type="NCBI Taxonomy" id="1138384"/>
    <lineage>
        <taxon>Bacteria</taxon>
        <taxon>Bacillati</taxon>
        <taxon>Bacillota</taxon>
        <taxon>Clostridia</taxon>
        <taxon>Eubacteriales</taxon>
        <taxon>Oscillospiraceae</taxon>
        <taxon>Acetivibrio</taxon>
    </lineage>
</organism>
<dbReference type="InterPro" id="IPR045851">
    <property type="entry name" value="AMP-bd_C_sf"/>
</dbReference>
<dbReference type="FunFam" id="2.30.38.10:FF:000001">
    <property type="entry name" value="Non-ribosomal peptide synthetase PvdI"/>
    <property type="match status" value="1"/>
</dbReference>
<dbReference type="PROSITE" id="PS50075">
    <property type="entry name" value="CARRIER"/>
    <property type="match status" value="1"/>
</dbReference>
<dbReference type="Pfam" id="PF00550">
    <property type="entry name" value="PP-binding"/>
    <property type="match status" value="1"/>
</dbReference>
<evidence type="ECO:0000256" key="6">
    <source>
        <dbReference type="ARBA" id="ARBA00022553"/>
    </source>
</evidence>
<feature type="transmembrane region" description="Helical" evidence="10">
    <location>
        <begin position="1652"/>
        <end position="1671"/>
    </location>
</feature>
<keyword evidence="4" id="KW-0813">Transport</keyword>
<dbReference type="GO" id="GO:0043041">
    <property type="term" value="P:amino acid activation for nonribosomal peptide biosynthetic process"/>
    <property type="evidence" value="ECO:0007669"/>
    <property type="project" value="TreeGrafter"/>
</dbReference>
<dbReference type="Pfam" id="PF00668">
    <property type="entry name" value="Condensation"/>
    <property type="match status" value="1"/>
</dbReference>
<dbReference type="Gene3D" id="3.30.559.10">
    <property type="entry name" value="Chloramphenicol acetyltransferase-like domain"/>
    <property type="match status" value="1"/>
</dbReference>
<dbReference type="InterPro" id="IPR020846">
    <property type="entry name" value="MFS_dom"/>
</dbReference>
<dbReference type="Gene3D" id="3.30.300.30">
    <property type="match status" value="1"/>
</dbReference>
<dbReference type="Gene3D" id="1.20.1250.20">
    <property type="entry name" value="MFS general substrate transporter like domains"/>
    <property type="match status" value="1"/>
</dbReference>
<proteinExistence type="inferred from homology"/>
<dbReference type="NCBIfam" id="TIGR01733">
    <property type="entry name" value="AA-adenyl-dom"/>
    <property type="match status" value="1"/>
</dbReference>
<keyword evidence="5" id="KW-0596">Phosphopantetheine</keyword>
<dbReference type="Gene3D" id="3.30.559.30">
    <property type="entry name" value="Nonribosomal peptide synthetase, condensation domain"/>
    <property type="match status" value="1"/>
</dbReference>
<feature type="transmembrane region" description="Helical" evidence="10">
    <location>
        <begin position="1447"/>
        <end position="1467"/>
    </location>
</feature>
<dbReference type="RefSeq" id="WP_003520999.1">
    <property type="nucleotide sequence ID" value="NZ_CP013828.1"/>
</dbReference>
<comment type="subcellular location">
    <subcellularLocation>
        <location evidence="2">Cell membrane</location>
        <topology evidence="2">Multi-pass membrane protein</topology>
    </subcellularLocation>
</comment>
<dbReference type="Gene3D" id="2.30.38.10">
    <property type="entry name" value="Luciferase, Domain 3"/>
    <property type="match status" value="1"/>
</dbReference>
<keyword evidence="9 10" id="KW-0472">Membrane</keyword>
<feature type="transmembrane region" description="Helical" evidence="10">
    <location>
        <begin position="1590"/>
        <end position="1618"/>
    </location>
</feature>
<feature type="transmembrane region" description="Helical" evidence="10">
    <location>
        <begin position="1473"/>
        <end position="1498"/>
    </location>
</feature>
<dbReference type="SUPFAM" id="SSF56801">
    <property type="entry name" value="Acetyl-CoA synthetase-like"/>
    <property type="match status" value="1"/>
</dbReference>
<dbReference type="InterPro" id="IPR010071">
    <property type="entry name" value="AA_adenyl_dom"/>
</dbReference>
<keyword evidence="8 10" id="KW-1133">Transmembrane helix</keyword>
<evidence type="ECO:0000256" key="2">
    <source>
        <dbReference type="ARBA" id="ARBA00004651"/>
    </source>
</evidence>
<feature type="transmembrane region" description="Helical" evidence="10">
    <location>
        <begin position="1677"/>
        <end position="1700"/>
    </location>
</feature>
<dbReference type="InterPro" id="IPR036259">
    <property type="entry name" value="MFS_trans_sf"/>
</dbReference>
<evidence type="ECO:0000256" key="10">
    <source>
        <dbReference type="SAM" id="Phobius"/>
    </source>
</evidence>
<evidence type="ECO:0000313" key="14">
    <source>
        <dbReference type="Proteomes" id="UP000223596"/>
    </source>
</evidence>
<dbReference type="InterPro" id="IPR023213">
    <property type="entry name" value="CAT-like_dom_sf"/>
</dbReference>
<evidence type="ECO:0000256" key="1">
    <source>
        <dbReference type="ARBA" id="ARBA00001957"/>
    </source>
</evidence>
<dbReference type="Pfam" id="PF07690">
    <property type="entry name" value="MFS_1"/>
    <property type="match status" value="1"/>
</dbReference>
<dbReference type="InterPro" id="IPR009081">
    <property type="entry name" value="PP-bd_ACP"/>
</dbReference>
<dbReference type="FunFam" id="3.40.50.980:FF:000001">
    <property type="entry name" value="Non-ribosomal peptide synthetase"/>
    <property type="match status" value="1"/>
</dbReference>
<keyword evidence="6" id="KW-0597">Phosphoprotein</keyword>
<feature type="transmembrane region" description="Helical" evidence="10">
    <location>
        <begin position="1624"/>
        <end position="1645"/>
    </location>
</feature>
<dbReference type="Pfam" id="PF00501">
    <property type="entry name" value="AMP-binding"/>
    <property type="match status" value="1"/>
</dbReference>
<dbReference type="FunFam" id="1.10.1200.10:FF:000005">
    <property type="entry name" value="Nonribosomal peptide synthetase 1"/>
    <property type="match status" value="1"/>
</dbReference>
<feature type="transmembrane region" description="Helical" evidence="10">
    <location>
        <begin position="1712"/>
        <end position="1731"/>
    </location>
</feature>
<feature type="transmembrane region" description="Helical" evidence="10">
    <location>
        <begin position="1538"/>
        <end position="1561"/>
    </location>
</feature>
<dbReference type="Pfam" id="PF13193">
    <property type="entry name" value="AMP-binding_C"/>
    <property type="match status" value="1"/>
</dbReference>
<dbReference type="InterPro" id="IPR020845">
    <property type="entry name" value="AMP-binding_CS"/>
</dbReference>
<dbReference type="GO" id="GO:0044550">
    <property type="term" value="P:secondary metabolite biosynthetic process"/>
    <property type="evidence" value="ECO:0007669"/>
    <property type="project" value="TreeGrafter"/>
</dbReference>
<dbReference type="FunFam" id="3.30.559.10:FF:000012">
    <property type="entry name" value="Non-ribosomal peptide synthetase"/>
    <property type="match status" value="1"/>
</dbReference>
<dbReference type="CDD" id="cd06173">
    <property type="entry name" value="MFS_MefA_like"/>
    <property type="match status" value="1"/>
</dbReference>
<dbReference type="PROSITE" id="PS50850">
    <property type="entry name" value="MFS"/>
    <property type="match status" value="1"/>
</dbReference>
<name>A0AB36TIW3_ACETH</name>
<dbReference type="InterPro" id="IPR001242">
    <property type="entry name" value="Condensation_dom"/>
</dbReference>
<evidence type="ECO:0000256" key="7">
    <source>
        <dbReference type="ARBA" id="ARBA00022692"/>
    </source>
</evidence>
<dbReference type="Gene3D" id="3.40.50.1820">
    <property type="entry name" value="alpha/beta hydrolase"/>
    <property type="match status" value="1"/>
</dbReference>
<dbReference type="SUPFAM" id="SSF52777">
    <property type="entry name" value="CoA-dependent acyltransferases"/>
    <property type="match status" value="2"/>
</dbReference>
<dbReference type="GO" id="GO:0005737">
    <property type="term" value="C:cytoplasm"/>
    <property type="evidence" value="ECO:0007669"/>
    <property type="project" value="TreeGrafter"/>
</dbReference>
<dbReference type="InterPro" id="IPR025110">
    <property type="entry name" value="AMP-bd_C"/>
</dbReference>
<dbReference type="InterPro" id="IPR036736">
    <property type="entry name" value="ACP-like_sf"/>
</dbReference>
<dbReference type="Gene3D" id="3.40.50.980">
    <property type="match status" value="2"/>
</dbReference>
<dbReference type="InterPro" id="IPR000873">
    <property type="entry name" value="AMP-dep_synth/lig_dom"/>
</dbReference>
<protein>
    <submittedName>
        <fullName evidence="13">Amino acid adenylation domain-containing protein</fullName>
    </submittedName>
</protein>